<dbReference type="SUPFAM" id="SSF52821">
    <property type="entry name" value="Rhodanese/Cell cycle control phosphatase"/>
    <property type="match status" value="1"/>
</dbReference>
<dbReference type="AlphaFoldDB" id="C7Q8V1"/>
<organism evidence="2 3">
    <name type="scientific">Catenulispora acidiphila (strain DSM 44928 / JCM 14897 / NBRC 102108 / NRRL B-24433 / ID139908)</name>
    <dbReference type="NCBI Taxonomy" id="479433"/>
    <lineage>
        <taxon>Bacteria</taxon>
        <taxon>Bacillati</taxon>
        <taxon>Actinomycetota</taxon>
        <taxon>Actinomycetes</taxon>
        <taxon>Catenulisporales</taxon>
        <taxon>Catenulisporaceae</taxon>
        <taxon>Catenulispora</taxon>
    </lineage>
</organism>
<dbReference type="InterPro" id="IPR036873">
    <property type="entry name" value="Rhodanese-like_dom_sf"/>
</dbReference>
<dbReference type="eggNOG" id="COG0607">
    <property type="taxonomic scope" value="Bacteria"/>
</dbReference>
<dbReference type="RefSeq" id="WP_012785660.1">
    <property type="nucleotide sequence ID" value="NC_013131.1"/>
</dbReference>
<dbReference type="Proteomes" id="UP000000851">
    <property type="component" value="Chromosome"/>
</dbReference>
<dbReference type="SMART" id="SM00450">
    <property type="entry name" value="RHOD"/>
    <property type="match status" value="1"/>
</dbReference>
<gene>
    <name evidence="2" type="ordered locus">Caci_1443</name>
</gene>
<keyword evidence="3" id="KW-1185">Reference proteome</keyword>
<dbReference type="InParanoid" id="C7Q8V1"/>
<dbReference type="PROSITE" id="PS50206">
    <property type="entry name" value="RHODANESE_3"/>
    <property type="match status" value="1"/>
</dbReference>
<proteinExistence type="predicted"/>
<name>C7Q8V1_CATAD</name>
<feature type="domain" description="Rhodanese" evidence="1">
    <location>
        <begin position="34"/>
        <end position="107"/>
    </location>
</feature>
<accession>C7Q8V1</accession>
<sequence>MTTLITRDELQAAISAGHVTLLDALAGTYWQKQHLPGAIPLHADHVEQVYRELLPDRNALIVTYCTNPACQNSQQVATKLETLGYTNVRKYREGIEDWAAAGLPLESGDGEG</sequence>
<dbReference type="EMBL" id="CP001700">
    <property type="protein sequence ID" value="ACU70366.1"/>
    <property type="molecule type" value="Genomic_DNA"/>
</dbReference>
<dbReference type="CDD" id="cd00158">
    <property type="entry name" value="RHOD"/>
    <property type="match status" value="1"/>
</dbReference>
<dbReference type="Gene3D" id="3.40.250.10">
    <property type="entry name" value="Rhodanese-like domain"/>
    <property type="match status" value="1"/>
</dbReference>
<reference evidence="2 3" key="1">
    <citation type="journal article" date="2009" name="Stand. Genomic Sci.">
        <title>Complete genome sequence of Catenulispora acidiphila type strain (ID 139908).</title>
        <authorList>
            <person name="Copeland A."/>
            <person name="Lapidus A."/>
            <person name="Glavina Del Rio T."/>
            <person name="Nolan M."/>
            <person name="Lucas S."/>
            <person name="Chen F."/>
            <person name="Tice H."/>
            <person name="Cheng J.F."/>
            <person name="Bruce D."/>
            <person name="Goodwin L."/>
            <person name="Pitluck S."/>
            <person name="Mikhailova N."/>
            <person name="Pati A."/>
            <person name="Ivanova N."/>
            <person name="Mavromatis K."/>
            <person name="Chen A."/>
            <person name="Palaniappan K."/>
            <person name="Chain P."/>
            <person name="Land M."/>
            <person name="Hauser L."/>
            <person name="Chang Y.J."/>
            <person name="Jeffries C.D."/>
            <person name="Chertkov O."/>
            <person name="Brettin T."/>
            <person name="Detter J.C."/>
            <person name="Han C."/>
            <person name="Ali Z."/>
            <person name="Tindall B.J."/>
            <person name="Goker M."/>
            <person name="Bristow J."/>
            <person name="Eisen J.A."/>
            <person name="Markowitz V."/>
            <person name="Hugenholtz P."/>
            <person name="Kyrpides N.C."/>
            <person name="Klenk H.P."/>
        </authorList>
    </citation>
    <scope>NUCLEOTIDE SEQUENCE [LARGE SCALE GENOMIC DNA]</scope>
    <source>
        <strain evidence="3">DSM 44928 / JCM 14897 / NBRC 102108 / NRRL B-24433 / ID139908</strain>
    </source>
</reference>
<evidence type="ECO:0000259" key="1">
    <source>
        <dbReference type="PROSITE" id="PS50206"/>
    </source>
</evidence>
<dbReference type="Pfam" id="PF00581">
    <property type="entry name" value="Rhodanese"/>
    <property type="match status" value="1"/>
</dbReference>
<dbReference type="OrthoDB" id="9802991at2"/>
<evidence type="ECO:0000313" key="2">
    <source>
        <dbReference type="EMBL" id="ACU70366.1"/>
    </source>
</evidence>
<evidence type="ECO:0000313" key="3">
    <source>
        <dbReference type="Proteomes" id="UP000000851"/>
    </source>
</evidence>
<protein>
    <submittedName>
        <fullName evidence="2">Rhodanese domain protein</fullName>
    </submittedName>
</protein>
<dbReference type="STRING" id="479433.Caci_1443"/>
<dbReference type="HOGENOM" id="CLU_089574_6_4_11"/>
<dbReference type="KEGG" id="cai:Caci_1443"/>
<dbReference type="InterPro" id="IPR001763">
    <property type="entry name" value="Rhodanese-like_dom"/>
</dbReference>